<name>M3UYZ9_GORML</name>
<comment type="caution">
    <text evidence="1">The sequence shown here is derived from an EMBL/GenBank/DDBJ whole genome shotgun (WGS) entry which is preliminary data.</text>
</comment>
<sequence>MAPRIRGLIAMPLFSDGHRQSSRADRYEEIADTEDLGLDYPLDVDNTDDLRR</sequence>
<keyword evidence="2" id="KW-1185">Reference proteome</keyword>
<gene>
    <name evidence="1" type="ORF">GM1_029_00650</name>
</gene>
<proteinExistence type="predicted"/>
<accession>M3UYZ9</accession>
<organism evidence="1 2">
    <name type="scientific">Gordonia malaquae NBRC 108250</name>
    <dbReference type="NCBI Taxonomy" id="1223542"/>
    <lineage>
        <taxon>Bacteria</taxon>
        <taxon>Bacillati</taxon>
        <taxon>Actinomycetota</taxon>
        <taxon>Actinomycetes</taxon>
        <taxon>Mycobacteriales</taxon>
        <taxon>Gordoniaceae</taxon>
        <taxon>Gordonia</taxon>
    </lineage>
</organism>
<dbReference type="RefSeq" id="WP_008380713.1">
    <property type="nucleotide sequence ID" value="NZ_BAOP01000029.1"/>
</dbReference>
<dbReference type="Proteomes" id="UP000035009">
    <property type="component" value="Unassembled WGS sequence"/>
</dbReference>
<dbReference type="AlphaFoldDB" id="M3UYZ9"/>
<protein>
    <submittedName>
        <fullName evidence="1">Uncharacterized protein</fullName>
    </submittedName>
</protein>
<evidence type="ECO:0000313" key="1">
    <source>
        <dbReference type="EMBL" id="GAC81162.1"/>
    </source>
</evidence>
<dbReference type="EMBL" id="BAOP01000029">
    <property type="protein sequence ID" value="GAC81162.1"/>
    <property type="molecule type" value="Genomic_DNA"/>
</dbReference>
<evidence type="ECO:0000313" key="2">
    <source>
        <dbReference type="Proteomes" id="UP000035009"/>
    </source>
</evidence>
<reference evidence="1 2" key="1">
    <citation type="submission" date="2013-02" db="EMBL/GenBank/DDBJ databases">
        <title>Whole genome shotgun sequence of Gordonia malaquae NBRC 108250.</title>
        <authorList>
            <person name="Yoshida I."/>
            <person name="Hosoyama A."/>
            <person name="Tsuchikane K."/>
            <person name="Ando Y."/>
            <person name="Baba S."/>
            <person name="Ohji S."/>
            <person name="Hamada M."/>
            <person name="Tamura T."/>
            <person name="Yamazoe A."/>
            <person name="Yamazaki S."/>
            <person name="Fujita N."/>
        </authorList>
    </citation>
    <scope>NUCLEOTIDE SEQUENCE [LARGE SCALE GENOMIC DNA]</scope>
    <source>
        <strain evidence="1 2">NBRC 108250</strain>
    </source>
</reference>